<dbReference type="Pfam" id="PF04757">
    <property type="entry name" value="Pex2_Pex12"/>
    <property type="match status" value="1"/>
</dbReference>
<dbReference type="HOGENOM" id="CLU_1081737_0_0_1"/>
<accession>A7TF35</accession>
<name>A7TF35_VANPO</name>
<dbReference type="AlphaFoldDB" id="A7TF35"/>
<organism evidence="15">
    <name type="scientific">Vanderwaltozyma polyspora (strain ATCC 22028 / DSM 70294 / BCRC 21397 / CBS 2163 / NBRC 10782 / NRRL Y-8283 / UCD 57-17)</name>
    <name type="common">Kluyveromyces polysporus</name>
    <dbReference type="NCBI Taxonomy" id="436907"/>
    <lineage>
        <taxon>Eukaryota</taxon>
        <taxon>Fungi</taxon>
        <taxon>Dikarya</taxon>
        <taxon>Ascomycota</taxon>
        <taxon>Saccharomycotina</taxon>
        <taxon>Saccharomycetes</taxon>
        <taxon>Saccharomycetales</taxon>
        <taxon>Saccharomycetaceae</taxon>
        <taxon>Vanderwaltozyma</taxon>
    </lineage>
</organism>
<keyword evidence="5" id="KW-0812">Transmembrane</keyword>
<evidence type="ECO:0000256" key="5">
    <source>
        <dbReference type="ARBA" id="ARBA00022692"/>
    </source>
</evidence>
<dbReference type="GO" id="GO:0044721">
    <property type="term" value="P:protein import into peroxisome matrix, substrate release"/>
    <property type="evidence" value="ECO:0007669"/>
    <property type="project" value="EnsemblFungi"/>
</dbReference>
<dbReference type="GO" id="GO:0008320">
    <property type="term" value="F:protein transmembrane transporter activity"/>
    <property type="evidence" value="ECO:0007669"/>
    <property type="project" value="EnsemblFungi"/>
</dbReference>
<evidence type="ECO:0000256" key="3">
    <source>
        <dbReference type="ARBA" id="ARBA00008704"/>
    </source>
</evidence>
<feature type="domain" description="Pex N-terminal" evidence="13">
    <location>
        <begin position="13"/>
        <end position="201"/>
    </location>
</feature>
<keyword evidence="7" id="KW-0863">Zinc-finger</keyword>
<evidence type="ECO:0000256" key="7">
    <source>
        <dbReference type="ARBA" id="ARBA00022771"/>
    </source>
</evidence>
<dbReference type="GO" id="GO:0008270">
    <property type="term" value="F:zinc ion binding"/>
    <property type="evidence" value="ECO:0007669"/>
    <property type="project" value="UniProtKB-KW"/>
</dbReference>
<evidence type="ECO:0000256" key="10">
    <source>
        <dbReference type="ARBA" id="ARBA00022989"/>
    </source>
</evidence>
<evidence type="ECO:0000259" key="13">
    <source>
        <dbReference type="Pfam" id="PF04757"/>
    </source>
</evidence>
<keyword evidence="9" id="KW-0653">Protein transport</keyword>
<dbReference type="EMBL" id="DS480382">
    <property type="protein sequence ID" value="EDO19060.1"/>
    <property type="molecule type" value="Genomic_DNA"/>
</dbReference>
<evidence type="ECO:0000256" key="8">
    <source>
        <dbReference type="ARBA" id="ARBA00022833"/>
    </source>
</evidence>
<evidence type="ECO:0000256" key="4">
    <source>
        <dbReference type="ARBA" id="ARBA00022448"/>
    </source>
</evidence>
<dbReference type="STRING" id="436907.A7TF35"/>
<dbReference type="FunCoup" id="A7TF35">
    <property type="interactions" value="128"/>
</dbReference>
<proteinExistence type="inferred from homology"/>
<reference evidence="14 15" key="1">
    <citation type="journal article" date="2007" name="Proc. Natl. Acad. Sci. U.S.A.">
        <title>Independent sorting-out of thousands of duplicated gene pairs in two yeast species descended from a whole-genome duplication.</title>
        <authorList>
            <person name="Scannell D.R."/>
            <person name="Frank A.C."/>
            <person name="Conant G.C."/>
            <person name="Byrne K.P."/>
            <person name="Woolfit M."/>
            <person name="Wolfe K.H."/>
        </authorList>
    </citation>
    <scope>NUCLEOTIDE SEQUENCE [LARGE SCALE GENOMIC DNA]</scope>
    <source>
        <strain evidence="15">ATCC 22028 / DSM 70294 / BCRC 21397 / CBS 2163 / NBRC 10782 / NRRL Y-8283 / UCD 57-17</strain>
    </source>
</reference>
<dbReference type="OrthoDB" id="1701437at2759"/>
<gene>
    <name evidence="14" type="ORF">Kpol_2000p24</name>
</gene>
<evidence type="ECO:0000256" key="9">
    <source>
        <dbReference type="ARBA" id="ARBA00022927"/>
    </source>
</evidence>
<dbReference type="InParanoid" id="A7TF35"/>
<dbReference type="RefSeq" id="XP_001646918.1">
    <property type="nucleotide sequence ID" value="XM_001646868.1"/>
</dbReference>
<keyword evidence="11" id="KW-0472">Membrane</keyword>
<dbReference type="InterPro" id="IPR006845">
    <property type="entry name" value="Pex_N"/>
</dbReference>
<evidence type="ECO:0000256" key="11">
    <source>
        <dbReference type="ARBA" id="ARBA00023136"/>
    </source>
</evidence>
<dbReference type="OMA" id="YCYVCVL"/>
<keyword evidence="15" id="KW-1185">Reference proteome</keyword>
<evidence type="ECO:0000313" key="14">
    <source>
        <dbReference type="EMBL" id="EDO19060.1"/>
    </source>
</evidence>
<keyword evidence="8" id="KW-0862">Zinc</keyword>
<dbReference type="GO" id="GO:0000151">
    <property type="term" value="C:ubiquitin ligase complex"/>
    <property type="evidence" value="ECO:0007669"/>
    <property type="project" value="EnsemblFungi"/>
</dbReference>
<sequence>MSRVAVFDSLELDNELHDLYWREFKQNLNIRNNEHEWEFLLNSIIFLFSTYKKGNNLTTTYALELTSNNLFNATKKTLFVITILKNYINKKLQHLIYNNSNESLLYLLHWFNKIYSLLDLINFLKFLSSFNNSHLFISPIHRLLNVPITRTNLESSSDFYQNTVVSNLQFQNRQLLWNSILELFNMTLLNNSAWLQRKFKPMKLKNKSLTDSTICTRCDEFPSQPYRFQCCQSLYCYICTIKTLDLSICQNCGKDNNLKAVPLY</sequence>
<comment type="similarity">
    <text evidence="3">Belongs to the pex2/pex10/pex12 family.</text>
</comment>
<evidence type="ECO:0000313" key="15">
    <source>
        <dbReference type="Proteomes" id="UP000000267"/>
    </source>
</evidence>
<dbReference type="PhylomeDB" id="A7TF35"/>
<dbReference type="KEGG" id="vpo:Kpol_2000p24"/>
<dbReference type="GO" id="GO:0016562">
    <property type="term" value="P:protein import into peroxisome matrix, receptor recycling"/>
    <property type="evidence" value="ECO:0007669"/>
    <property type="project" value="EnsemblFungi"/>
</dbReference>
<evidence type="ECO:0000256" key="1">
    <source>
        <dbReference type="ARBA" id="ARBA00004585"/>
    </source>
</evidence>
<keyword evidence="4" id="KW-0813">Transport</keyword>
<keyword evidence="6" id="KW-0479">Metal-binding</keyword>
<dbReference type="eggNOG" id="KOG2879">
    <property type="taxonomic scope" value="Eukaryota"/>
</dbReference>
<evidence type="ECO:0000256" key="6">
    <source>
        <dbReference type="ARBA" id="ARBA00022723"/>
    </source>
</evidence>
<dbReference type="GO" id="GO:1990429">
    <property type="term" value="C:peroxisomal importomer complex"/>
    <property type="evidence" value="ECO:0007669"/>
    <property type="project" value="EnsemblFungi"/>
</dbReference>
<keyword evidence="12" id="KW-0576">Peroxisome</keyword>
<dbReference type="GeneID" id="5547387"/>
<evidence type="ECO:0000256" key="12">
    <source>
        <dbReference type="ARBA" id="ARBA00023140"/>
    </source>
</evidence>
<dbReference type="GO" id="GO:0000209">
    <property type="term" value="P:protein polyubiquitination"/>
    <property type="evidence" value="ECO:0007669"/>
    <property type="project" value="EnsemblFungi"/>
</dbReference>
<dbReference type="GO" id="GO:0005778">
    <property type="term" value="C:peroxisomal membrane"/>
    <property type="evidence" value="ECO:0007669"/>
    <property type="project" value="UniProtKB-SubCell"/>
</dbReference>
<keyword evidence="10" id="KW-1133">Transmembrane helix</keyword>
<evidence type="ECO:0000256" key="2">
    <source>
        <dbReference type="ARBA" id="ARBA00004906"/>
    </source>
</evidence>
<dbReference type="GO" id="GO:0006513">
    <property type="term" value="P:protein monoubiquitination"/>
    <property type="evidence" value="ECO:0007669"/>
    <property type="project" value="EnsemblFungi"/>
</dbReference>
<comment type="subcellular location">
    <subcellularLocation>
        <location evidence="1">Peroxisome membrane</location>
        <topology evidence="1">Multi-pass membrane protein</topology>
    </subcellularLocation>
</comment>
<protein>
    <recommendedName>
        <fullName evidence="13">Pex N-terminal domain-containing protein</fullName>
    </recommendedName>
</protein>
<comment type="pathway">
    <text evidence="2">Protein modification; protein ubiquitination.</text>
</comment>
<dbReference type="Proteomes" id="UP000000267">
    <property type="component" value="Unassembled WGS sequence"/>
</dbReference>
<dbReference type="GO" id="GO:0061630">
    <property type="term" value="F:ubiquitin protein ligase activity"/>
    <property type="evidence" value="ECO:0007669"/>
    <property type="project" value="EnsemblFungi"/>
</dbReference>